<dbReference type="PROSITE" id="PS00688">
    <property type="entry name" value="SIGMA54_INTERACT_3"/>
    <property type="match status" value="1"/>
</dbReference>
<dbReference type="Gene3D" id="1.10.10.60">
    <property type="entry name" value="Homeodomain-like"/>
    <property type="match status" value="1"/>
</dbReference>
<dbReference type="SUPFAM" id="SSF52540">
    <property type="entry name" value="P-loop containing nucleoside triphosphate hydrolases"/>
    <property type="match status" value="1"/>
</dbReference>
<dbReference type="InterPro" id="IPR002078">
    <property type="entry name" value="Sigma_54_int"/>
</dbReference>
<dbReference type="Pfam" id="PF10114">
    <property type="entry name" value="PocR"/>
    <property type="match status" value="1"/>
</dbReference>
<organism evidence="7 8">
    <name type="scientific">Sandaracinus amylolyticus</name>
    <dbReference type="NCBI Taxonomy" id="927083"/>
    <lineage>
        <taxon>Bacteria</taxon>
        <taxon>Pseudomonadati</taxon>
        <taxon>Myxococcota</taxon>
        <taxon>Polyangia</taxon>
        <taxon>Polyangiales</taxon>
        <taxon>Sandaracinaceae</taxon>
        <taxon>Sandaracinus</taxon>
    </lineage>
</organism>
<dbReference type="InterPro" id="IPR002197">
    <property type="entry name" value="HTH_Fis"/>
</dbReference>
<dbReference type="InterPro" id="IPR003593">
    <property type="entry name" value="AAA+_ATPase"/>
</dbReference>
<dbReference type="PANTHER" id="PTHR32071:SF122">
    <property type="entry name" value="SIGMA FACTOR"/>
    <property type="match status" value="1"/>
</dbReference>
<dbReference type="Pfam" id="PF25601">
    <property type="entry name" value="AAA_lid_14"/>
    <property type="match status" value="1"/>
</dbReference>
<evidence type="ECO:0000256" key="5">
    <source>
        <dbReference type="ARBA" id="ARBA00023163"/>
    </source>
</evidence>
<dbReference type="GO" id="GO:0006355">
    <property type="term" value="P:regulation of DNA-templated transcription"/>
    <property type="evidence" value="ECO:0007669"/>
    <property type="project" value="InterPro"/>
</dbReference>
<dbReference type="AlphaFoldDB" id="A0A0F6W7F1"/>
<dbReference type="InterPro" id="IPR025662">
    <property type="entry name" value="Sigma_54_int_dom_ATP-bd_1"/>
</dbReference>
<dbReference type="PROSITE" id="PS00676">
    <property type="entry name" value="SIGMA54_INTERACT_2"/>
    <property type="match status" value="1"/>
</dbReference>
<dbReference type="Pfam" id="PF00158">
    <property type="entry name" value="Sigma54_activat"/>
    <property type="match status" value="1"/>
</dbReference>
<dbReference type="PROSITE" id="PS50045">
    <property type="entry name" value="SIGMA54_INTERACT_4"/>
    <property type="match status" value="1"/>
</dbReference>
<evidence type="ECO:0000313" key="7">
    <source>
        <dbReference type="EMBL" id="AKF09342.1"/>
    </source>
</evidence>
<dbReference type="PRINTS" id="PR01590">
    <property type="entry name" value="HTHFIS"/>
</dbReference>
<keyword evidence="3" id="KW-0805">Transcription regulation</keyword>
<feature type="domain" description="Sigma-54 factor interaction" evidence="6">
    <location>
        <begin position="194"/>
        <end position="421"/>
    </location>
</feature>
<dbReference type="InterPro" id="IPR009057">
    <property type="entry name" value="Homeodomain-like_sf"/>
</dbReference>
<keyword evidence="8" id="KW-1185">Reference proteome</keyword>
<dbReference type="InterPro" id="IPR025943">
    <property type="entry name" value="Sigma_54_int_dom_ATP-bd_2"/>
</dbReference>
<dbReference type="PANTHER" id="PTHR32071">
    <property type="entry name" value="TRANSCRIPTIONAL REGULATORY PROTEIN"/>
    <property type="match status" value="1"/>
</dbReference>
<dbReference type="Pfam" id="PF02954">
    <property type="entry name" value="HTH_8"/>
    <property type="match status" value="1"/>
</dbReference>
<dbReference type="GO" id="GO:0005524">
    <property type="term" value="F:ATP binding"/>
    <property type="evidence" value="ECO:0007669"/>
    <property type="project" value="UniProtKB-KW"/>
</dbReference>
<dbReference type="KEGG" id="samy:DB32_006491"/>
<keyword evidence="4" id="KW-0238">DNA-binding</keyword>
<accession>A0A0F6W7F1</accession>
<dbReference type="SMART" id="SM00382">
    <property type="entry name" value="AAA"/>
    <property type="match status" value="1"/>
</dbReference>
<dbReference type="Proteomes" id="UP000034883">
    <property type="component" value="Chromosome"/>
</dbReference>
<evidence type="ECO:0000259" key="6">
    <source>
        <dbReference type="PROSITE" id="PS50045"/>
    </source>
</evidence>
<keyword evidence="1" id="KW-0547">Nucleotide-binding</keyword>
<dbReference type="InterPro" id="IPR027417">
    <property type="entry name" value="P-loop_NTPase"/>
</dbReference>
<evidence type="ECO:0000313" key="8">
    <source>
        <dbReference type="Proteomes" id="UP000034883"/>
    </source>
</evidence>
<evidence type="ECO:0000256" key="2">
    <source>
        <dbReference type="ARBA" id="ARBA00022840"/>
    </source>
</evidence>
<evidence type="ECO:0000256" key="3">
    <source>
        <dbReference type="ARBA" id="ARBA00023015"/>
    </source>
</evidence>
<dbReference type="FunFam" id="3.40.50.300:FF:000006">
    <property type="entry name" value="DNA-binding transcriptional regulator NtrC"/>
    <property type="match status" value="1"/>
</dbReference>
<dbReference type="InterPro" id="IPR018771">
    <property type="entry name" value="PocR_dom"/>
</dbReference>
<evidence type="ECO:0000256" key="1">
    <source>
        <dbReference type="ARBA" id="ARBA00022741"/>
    </source>
</evidence>
<dbReference type="Gene3D" id="3.40.50.300">
    <property type="entry name" value="P-loop containing nucleotide triphosphate hydrolases"/>
    <property type="match status" value="1"/>
</dbReference>
<keyword evidence="5" id="KW-0804">Transcription</keyword>
<evidence type="ECO:0000256" key="4">
    <source>
        <dbReference type="ARBA" id="ARBA00023125"/>
    </source>
</evidence>
<dbReference type="InterPro" id="IPR025944">
    <property type="entry name" value="Sigma_54_int_dom_CS"/>
</dbReference>
<dbReference type="EMBL" id="CP011125">
    <property type="protein sequence ID" value="AKF09342.1"/>
    <property type="molecule type" value="Genomic_DNA"/>
</dbReference>
<keyword evidence="2" id="KW-0067">ATP-binding</keyword>
<dbReference type="Gene3D" id="1.10.8.60">
    <property type="match status" value="1"/>
</dbReference>
<dbReference type="CDD" id="cd00009">
    <property type="entry name" value="AAA"/>
    <property type="match status" value="1"/>
</dbReference>
<name>A0A0F6W7F1_9BACT</name>
<dbReference type="SUPFAM" id="SSF46689">
    <property type="entry name" value="Homeodomain-like"/>
    <property type="match status" value="1"/>
</dbReference>
<dbReference type="PROSITE" id="PS00675">
    <property type="entry name" value="SIGMA54_INTERACT_1"/>
    <property type="match status" value="1"/>
</dbReference>
<dbReference type="GO" id="GO:0043565">
    <property type="term" value="F:sequence-specific DNA binding"/>
    <property type="evidence" value="ECO:0007669"/>
    <property type="project" value="InterPro"/>
</dbReference>
<dbReference type="STRING" id="927083.DB32_006491"/>
<gene>
    <name evidence="7" type="ORF">DB32_006491</name>
</gene>
<protein>
    <submittedName>
        <fullName evidence="7">Response regulator of zinc sigma-54-dependent two-component system</fullName>
    </submittedName>
</protein>
<proteinExistence type="predicted"/>
<dbReference type="RefSeq" id="WP_053236398.1">
    <property type="nucleotide sequence ID" value="NZ_CP011125.1"/>
</dbReference>
<dbReference type="InterPro" id="IPR058031">
    <property type="entry name" value="AAA_lid_NorR"/>
</dbReference>
<reference evidence="7 8" key="1">
    <citation type="submission" date="2015-03" db="EMBL/GenBank/DDBJ databases">
        <title>Genome assembly of Sandaracinus amylolyticus DSM 53668.</title>
        <authorList>
            <person name="Sharma G."/>
            <person name="Subramanian S."/>
        </authorList>
    </citation>
    <scope>NUCLEOTIDE SEQUENCE [LARGE SCALE GENOMIC DNA]</scope>
    <source>
        <strain evidence="7 8">DSM 53668</strain>
    </source>
</reference>
<sequence>MSDLDRLERLRGVQVARSILEKAFSLQLTIVGPEGPLAHARGGVMSGSSEVCRTALFTREGFQRCDAFYRALAADGAAGERARPCHLGLASIAVPVEVGDGVVAHVVASGFVATALQGCAPADPATLATALRELDPSLVDPSQPVRKLPVVRGDREQVVRSILRTAAEEIAEHVDDERRRLRARAGTSPGAWGIVGTSPRMREVFELLRRVASSDAAVLITGESGTGKELVARALHDHGPRTGKPFVAQSCGAVPDDVLESTLFGHVRGAFSGAVRSGEGLFGAAHGGTLFLDEVAEMSPAMQVKLLRVLSDGSYLPVGDTRPRTSDVRVITATHRDLAAMVQRGEFRQDLYYRLHVIPIALPPLRDRTGDLPLLVEHFLRDADSEIMPTRVSASAWRCLERYQWPGNVRELRAEIDRWAVTAAGEPEIGPEHLSPALRDAGGYAGQSGGEAAAAAASGQGSLQAAVDGLERAILVRGLERTGGNRTRLARELQISRTTLNERIKKFGLE</sequence>